<comment type="caution">
    <text evidence="3">The sequence shown here is derived from an EMBL/GenBank/DDBJ whole genome shotgun (WGS) entry which is preliminary data.</text>
</comment>
<gene>
    <name evidence="3" type="ORF">K431DRAFT_300102</name>
</gene>
<keyword evidence="4" id="KW-1185">Reference proteome</keyword>
<evidence type="ECO:0000256" key="2">
    <source>
        <dbReference type="SAM" id="MobiDB-lite"/>
    </source>
</evidence>
<dbReference type="AlphaFoldDB" id="A0A9P4UUI9"/>
<dbReference type="EMBL" id="MU003768">
    <property type="protein sequence ID" value="KAF2725190.1"/>
    <property type="molecule type" value="Genomic_DNA"/>
</dbReference>
<evidence type="ECO:0000313" key="4">
    <source>
        <dbReference type="Proteomes" id="UP000799441"/>
    </source>
</evidence>
<sequence length="140" mass="16889">MPPTFVESTEATSTRPPSSQPTSSRTHLDEQDTEKRRRRALYAEAYEDLLRHIELSYQRDRYLKQRKDIFQDRRKAAQDRLHDIELEKADLLHNLEDLDFQEEKFCEAFTVRPEEETLTDEEVKRGFEEYFELHRDNVPE</sequence>
<dbReference type="Proteomes" id="UP000799441">
    <property type="component" value="Unassembled WGS sequence"/>
</dbReference>
<keyword evidence="1" id="KW-0175">Coiled coil</keyword>
<feature type="compositionally biased region" description="Polar residues" evidence="2">
    <location>
        <begin position="1"/>
        <end position="11"/>
    </location>
</feature>
<feature type="coiled-coil region" evidence="1">
    <location>
        <begin position="67"/>
        <end position="94"/>
    </location>
</feature>
<reference evidence="3" key="1">
    <citation type="journal article" date="2020" name="Stud. Mycol.">
        <title>101 Dothideomycetes genomes: a test case for predicting lifestyles and emergence of pathogens.</title>
        <authorList>
            <person name="Haridas S."/>
            <person name="Albert R."/>
            <person name="Binder M."/>
            <person name="Bloem J."/>
            <person name="Labutti K."/>
            <person name="Salamov A."/>
            <person name="Andreopoulos B."/>
            <person name="Baker S."/>
            <person name="Barry K."/>
            <person name="Bills G."/>
            <person name="Bluhm B."/>
            <person name="Cannon C."/>
            <person name="Castanera R."/>
            <person name="Culley D."/>
            <person name="Daum C."/>
            <person name="Ezra D."/>
            <person name="Gonzalez J."/>
            <person name="Henrissat B."/>
            <person name="Kuo A."/>
            <person name="Liang C."/>
            <person name="Lipzen A."/>
            <person name="Lutzoni F."/>
            <person name="Magnuson J."/>
            <person name="Mondo S."/>
            <person name="Nolan M."/>
            <person name="Ohm R."/>
            <person name="Pangilinan J."/>
            <person name="Park H.-J."/>
            <person name="Ramirez L."/>
            <person name="Alfaro M."/>
            <person name="Sun H."/>
            <person name="Tritt A."/>
            <person name="Yoshinaga Y."/>
            <person name="Zwiers L.-H."/>
            <person name="Turgeon B."/>
            <person name="Goodwin S."/>
            <person name="Spatafora J."/>
            <person name="Crous P."/>
            <person name="Grigoriev I."/>
        </authorList>
    </citation>
    <scope>NUCLEOTIDE SEQUENCE</scope>
    <source>
        <strain evidence="3">CBS 116435</strain>
    </source>
</reference>
<evidence type="ECO:0000313" key="3">
    <source>
        <dbReference type="EMBL" id="KAF2725190.1"/>
    </source>
</evidence>
<accession>A0A9P4UUI9</accession>
<feature type="compositionally biased region" description="Low complexity" evidence="2">
    <location>
        <begin position="12"/>
        <end position="25"/>
    </location>
</feature>
<feature type="region of interest" description="Disordered" evidence="2">
    <location>
        <begin position="1"/>
        <end position="35"/>
    </location>
</feature>
<name>A0A9P4UUI9_9PEZI</name>
<protein>
    <submittedName>
        <fullName evidence="3">Uncharacterized protein</fullName>
    </submittedName>
</protein>
<feature type="compositionally biased region" description="Basic and acidic residues" evidence="2">
    <location>
        <begin position="26"/>
        <end position="35"/>
    </location>
</feature>
<proteinExistence type="predicted"/>
<evidence type="ECO:0000256" key="1">
    <source>
        <dbReference type="SAM" id="Coils"/>
    </source>
</evidence>
<organism evidence="3 4">
    <name type="scientific">Polychaeton citri CBS 116435</name>
    <dbReference type="NCBI Taxonomy" id="1314669"/>
    <lineage>
        <taxon>Eukaryota</taxon>
        <taxon>Fungi</taxon>
        <taxon>Dikarya</taxon>
        <taxon>Ascomycota</taxon>
        <taxon>Pezizomycotina</taxon>
        <taxon>Dothideomycetes</taxon>
        <taxon>Dothideomycetidae</taxon>
        <taxon>Capnodiales</taxon>
        <taxon>Capnodiaceae</taxon>
        <taxon>Polychaeton</taxon>
    </lineage>
</organism>